<dbReference type="EMBL" id="DRLI01000093">
    <property type="protein sequence ID" value="HHM01856.1"/>
    <property type="molecule type" value="Genomic_DNA"/>
</dbReference>
<dbReference type="GO" id="GO:0005829">
    <property type="term" value="C:cytosol"/>
    <property type="evidence" value="ECO:0007669"/>
    <property type="project" value="TreeGrafter"/>
</dbReference>
<dbReference type="InterPro" id="IPR037058">
    <property type="entry name" value="Falgellar_hook_FlgE_sf"/>
</dbReference>
<comment type="similarity">
    <text evidence="2 4">Belongs to the flagella basal body rod proteins family.</text>
</comment>
<dbReference type="GO" id="GO:0009425">
    <property type="term" value="C:bacterial-type flagellum basal body"/>
    <property type="evidence" value="ECO:0007669"/>
    <property type="project" value="UniProtKB-SubCell"/>
</dbReference>
<sequence length="593" mass="61207">MLKSLSSGVSGLRNYQMKIDVLGNNIANVNTVGFKGSRINFSEALNQTLKNAKPGVGTGFINPVQVGLGMNTSSIENIFTQGALENTGVSTDLALEGEGFFMLKNGDTNLFTRAGNFFFNTEGKLVNQKGLAVQGWLLPLADNAGGLGFGNTSDITIDFDAVSPANATQNVYLTGNINAGNETVAEVWESPKAYIERAIVTGSGTAPTYPVTITAGSTDEFSIVIQDNATSSIQGDITLTAGSYDIDALVDEINTQIAATSNISNRVIAVNNAGTLEFQQVNGDENTSITINDGTNSALGVIGYADGDSDSAAIASSTTELNDLLENTTFADGLQDGDKIDISGTNPDGSAVTSTFTYGATNDGTTLGDLVTVLGNSYSGVTVSLSDGIINMTDDVPGDSETWVTLANNTNNTGSMTFPGFVNPVPGNTGKATTTVLVYDSLGASQNLILEFTNTGSNNEWTWQATTTGDASIASGGSGRVTFDQSGNLTSFTYDGGVNQLTLNPGNGAAQTSILLHAQSTAESTGITQFEAVTTLTVSEQDGNPSGELIGITIDRDGVISGSFGNGDIQSMARIALAQFANNVGLSDLGDGL</sequence>
<comment type="function">
    <text evidence="4">A flexible structure which links the flagellar filament to the drive apparatus in the basal body.</text>
</comment>
<evidence type="ECO:0000256" key="3">
    <source>
        <dbReference type="ARBA" id="ARBA00023143"/>
    </source>
</evidence>
<evidence type="ECO:0000256" key="4">
    <source>
        <dbReference type="RuleBase" id="RU362116"/>
    </source>
</evidence>
<evidence type="ECO:0000259" key="7">
    <source>
        <dbReference type="Pfam" id="PF22692"/>
    </source>
</evidence>
<feature type="domain" description="Flagellar hook protein FlgE/F/G-like D1" evidence="7">
    <location>
        <begin position="94"/>
        <end position="162"/>
    </location>
</feature>
<dbReference type="PANTHER" id="PTHR30435">
    <property type="entry name" value="FLAGELLAR PROTEIN"/>
    <property type="match status" value="1"/>
</dbReference>
<dbReference type="Gene3D" id="2.60.98.20">
    <property type="entry name" value="Flagellar hook protein FlgE"/>
    <property type="match status" value="1"/>
</dbReference>
<feature type="domain" description="Flagellar hook protein FlgE D2" evidence="6">
    <location>
        <begin position="419"/>
        <end position="543"/>
    </location>
</feature>
<feature type="domain" description="Flagellar basal body rod protein N-terminal" evidence="5">
    <location>
        <begin position="7"/>
        <end position="35"/>
    </location>
</feature>
<evidence type="ECO:0000313" key="8">
    <source>
        <dbReference type="EMBL" id="HHM01856.1"/>
    </source>
</evidence>
<dbReference type="Pfam" id="PF00460">
    <property type="entry name" value="Flg_bb_rod"/>
    <property type="match status" value="1"/>
</dbReference>
<reference evidence="8" key="1">
    <citation type="journal article" date="2020" name="mSystems">
        <title>Genome- and Community-Level Interaction Insights into Carbon Utilization and Element Cycling Functions of Hydrothermarchaeota in Hydrothermal Sediment.</title>
        <authorList>
            <person name="Zhou Z."/>
            <person name="Liu Y."/>
            <person name="Xu W."/>
            <person name="Pan J."/>
            <person name="Luo Z.H."/>
            <person name="Li M."/>
        </authorList>
    </citation>
    <scope>NUCLEOTIDE SEQUENCE [LARGE SCALE GENOMIC DNA]</scope>
    <source>
        <strain evidence="8">HyVt-460</strain>
    </source>
</reference>
<dbReference type="Pfam" id="PF07559">
    <property type="entry name" value="FlgE_D2"/>
    <property type="match status" value="1"/>
</dbReference>
<protein>
    <recommendedName>
        <fullName evidence="4">Flagellar hook protein FlgE</fullName>
    </recommendedName>
</protein>
<dbReference type="Proteomes" id="UP000885771">
    <property type="component" value="Unassembled WGS sequence"/>
</dbReference>
<dbReference type="AlphaFoldDB" id="A0A7V5RNH9"/>
<comment type="subcellular location">
    <subcellularLocation>
        <location evidence="1 4">Bacterial flagellum basal body</location>
    </subcellularLocation>
</comment>
<dbReference type="PANTHER" id="PTHR30435:SF1">
    <property type="entry name" value="FLAGELLAR HOOK PROTEIN FLGE"/>
    <property type="match status" value="1"/>
</dbReference>
<gene>
    <name evidence="8" type="ORF">ENJ15_02515</name>
</gene>
<keyword evidence="8" id="KW-0969">Cilium</keyword>
<evidence type="ECO:0000259" key="5">
    <source>
        <dbReference type="Pfam" id="PF00460"/>
    </source>
</evidence>
<name>A0A7V5RNH9_CALAY</name>
<dbReference type="InterPro" id="IPR020013">
    <property type="entry name" value="Flagellar_FlgE/F/G"/>
</dbReference>
<evidence type="ECO:0000256" key="2">
    <source>
        <dbReference type="ARBA" id="ARBA00009677"/>
    </source>
</evidence>
<evidence type="ECO:0000256" key="1">
    <source>
        <dbReference type="ARBA" id="ARBA00004117"/>
    </source>
</evidence>
<dbReference type="InterPro" id="IPR011491">
    <property type="entry name" value="FlgE_D2"/>
</dbReference>
<keyword evidence="8" id="KW-0966">Cell projection</keyword>
<accession>A0A7V5RNH9</accession>
<dbReference type="GO" id="GO:0009424">
    <property type="term" value="C:bacterial-type flagellum hook"/>
    <property type="evidence" value="ECO:0007669"/>
    <property type="project" value="TreeGrafter"/>
</dbReference>
<evidence type="ECO:0000259" key="6">
    <source>
        <dbReference type="Pfam" id="PF07559"/>
    </source>
</evidence>
<dbReference type="GO" id="GO:0071978">
    <property type="term" value="P:bacterial-type flagellum-dependent swarming motility"/>
    <property type="evidence" value="ECO:0007669"/>
    <property type="project" value="TreeGrafter"/>
</dbReference>
<dbReference type="InterPro" id="IPR037925">
    <property type="entry name" value="FlgE/F/G-like"/>
</dbReference>
<dbReference type="Pfam" id="PF22692">
    <property type="entry name" value="LlgE_F_G_D1"/>
    <property type="match status" value="1"/>
</dbReference>
<keyword evidence="8" id="KW-0282">Flagellum</keyword>
<organism evidence="8">
    <name type="scientific">Caldithrix abyssi</name>
    <dbReference type="NCBI Taxonomy" id="187145"/>
    <lineage>
        <taxon>Bacteria</taxon>
        <taxon>Pseudomonadati</taxon>
        <taxon>Calditrichota</taxon>
        <taxon>Calditrichia</taxon>
        <taxon>Calditrichales</taxon>
        <taxon>Calditrichaceae</taxon>
        <taxon>Caldithrix</taxon>
    </lineage>
</organism>
<keyword evidence="3 4" id="KW-0975">Bacterial flagellum</keyword>
<feature type="non-terminal residue" evidence="8">
    <location>
        <position position="593"/>
    </location>
</feature>
<dbReference type="InterPro" id="IPR053967">
    <property type="entry name" value="LlgE_F_G-like_D1"/>
</dbReference>
<comment type="caution">
    <text evidence="8">The sequence shown here is derived from an EMBL/GenBank/DDBJ whole genome shotgun (WGS) entry which is preliminary data.</text>
</comment>
<dbReference type="NCBIfam" id="TIGR03506">
    <property type="entry name" value="FlgEFG_subfam"/>
    <property type="match status" value="1"/>
</dbReference>
<dbReference type="SUPFAM" id="SSF117143">
    <property type="entry name" value="Flagellar hook protein flgE"/>
    <property type="match status" value="1"/>
</dbReference>
<proteinExistence type="inferred from homology"/>
<dbReference type="InterPro" id="IPR001444">
    <property type="entry name" value="Flag_bb_rod_N"/>
</dbReference>